<comment type="caution">
    <text evidence="4">The sequence shown here is derived from an EMBL/GenBank/DDBJ whole genome shotgun (WGS) entry which is preliminary data.</text>
</comment>
<feature type="domain" description="PhoD-like phosphatase metallophosphatase" evidence="3">
    <location>
        <begin position="171"/>
        <end position="401"/>
    </location>
</feature>
<feature type="signal peptide" evidence="2">
    <location>
        <begin position="1"/>
        <end position="31"/>
    </location>
</feature>
<sequence>MMAAVRPRPLALALSLALALASALLLVSASARDCSPEDVLWLWPGALSSNAITFTLGLRDGHNCRDRQFVFHATPERLRDDEKPHSSVVSCYATAPVAGGPAPAVLPALPQEPHELGQAKACVLADLPHANRRYRYSLALVPAARHESNLIVRRGSFTTPPVDGTPFSFRFAFSSCADEDSDPRVFTEIATQWRPLFLLHMGDLHYHNIEVNDVSRFRAAYHSLLTSPSGRAMLEMDIPITYMWDDHDYGPDNSDRTAPGRNASLQVYREFVPHYELPGDATEGPRSAVYQSFTIGRVHFILTDLRSHRTPNLARDAPSKSVLGAKQKKWFKEELVRATNDERIALIVWCSTMPWHDDERKWGYFRHEQQEIIEYMQGHGVNRWKRVVIVSGDAHMLAVDDGSHTPGNLTLFHAAALGRPGSIKGGPYSHGVFAGSGQYGIMDVEDDGTKVCLRFQGVRMGSGVLLEYDVCHPERTPPNATYVPPPIAVRKMQRSWKKMKRRLVASSWLLLGGGAALVLFVLVVGLPCVWPRRGRGRARSEKED</sequence>
<name>A0AAD5LI63_PYTIN</name>
<feature type="chain" id="PRO_5041943324" description="PhoD-like phosphatase metallophosphatase domain-containing protein" evidence="2">
    <location>
        <begin position="32"/>
        <end position="544"/>
    </location>
</feature>
<dbReference type="InterPro" id="IPR029052">
    <property type="entry name" value="Metallo-depent_PP-like"/>
</dbReference>
<dbReference type="AlphaFoldDB" id="A0AAD5LI63"/>
<dbReference type="CDD" id="cd07389">
    <property type="entry name" value="MPP_PhoD"/>
    <property type="match status" value="1"/>
</dbReference>
<reference evidence="4" key="1">
    <citation type="submission" date="2021-12" db="EMBL/GenBank/DDBJ databases">
        <title>Prjna785345.</title>
        <authorList>
            <person name="Rujirawat T."/>
            <person name="Krajaejun T."/>
        </authorList>
    </citation>
    <scope>NUCLEOTIDE SEQUENCE</scope>
    <source>
        <strain evidence="4">Pi057C3</strain>
    </source>
</reference>
<dbReference type="InterPro" id="IPR038607">
    <property type="entry name" value="PhoD-like_sf"/>
</dbReference>
<organism evidence="4 5">
    <name type="scientific">Pythium insidiosum</name>
    <name type="common">Pythiosis disease agent</name>
    <dbReference type="NCBI Taxonomy" id="114742"/>
    <lineage>
        <taxon>Eukaryota</taxon>
        <taxon>Sar</taxon>
        <taxon>Stramenopiles</taxon>
        <taxon>Oomycota</taxon>
        <taxon>Peronosporomycetes</taxon>
        <taxon>Pythiales</taxon>
        <taxon>Pythiaceae</taxon>
        <taxon>Pythium</taxon>
    </lineage>
</organism>
<dbReference type="InterPro" id="IPR018946">
    <property type="entry name" value="PhoD-like_MPP"/>
</dbReference>
<dbReference type="EMBL" id="JAKCXM010000114">
    <property type="protein sequence ID" value="KAJ0401949.1"/>
    <property type="molecule type" value="Genomic_DNA"/>
</dbReference>
<evidence type="ECO:0000256" key="2">
    <source>
        <dbReference type="SAM" id="SignalP"/>
    </source>
</evidence>
<protein>
    <recommendedName>
        <fullName evidence="3">PhoD-like phosphatase metallophosphatase domain-containing protein</fullName>
    </recommendedName>
</protein>
<keyword evidence="5" id="KW-1185">Reference proteome</keyword>
<dbReference type="PANTHER" id="PTHR33987:SF1">
    <property type="entry name" value="CALCINEURIN-LIKE METALLO-PHOSPHOESTERASE SUPERFAMILY PROTEIN"/>
    <property type="match status" value="1"/>
</dbReference>
<keyword evidence="1" id="KW-0812">Transmembrane</keyword>
<dbReference type="Gene3D" id="3.60.21.70">
    <property type="entry name" value="PhoD-like phosphatase"/>
    <property type="match status" value="1"/>
</dbReference>
<dbReference type="Proteomes" id="UP001209570">
    <property type="component" value="Unassembled WGS sequence"/>
</dbReference>
<feature type="transmembrane region" description="Helical" evidence="1">
    <location>
        <begin position="503"/>
        <end position="526"/>
    </location>
</feature>
<evidence type="ECO:0000259" key="3">
    <source>
        <dbReference type="Pfam" id="PF09423"/>
    </source>
</evidence>
<evidence type="ECO:0000313" key="5">
    <source>
        <dbReference type="Proteomes" id="UP001209570"/>
    </source>
</evidence>
<evidence type="ECO:0000256" key="1">
    <source>
        <dbReference type="SAM" id="Phobius"/>
    </source>
</evidence>
<evidence type="ECO:0000313" key="4">
    <source>
        <dbReference type="EMBL" id="KAJ0401949.1"/>
    </source>
</evidence>
<feature type="transmembrane region" description="Helical" evidence="1">
    <location>
        <begin position="41"/>
        <end position="58"/>
    </location>
</feature>
<dbReference type="SUPFAM" id="SSF56300">
    <property type="entry name" value="Metallo-dependent phosphatases"/>
    <property type="match status" value="1"/>
</dbReference>
<proteinExistence type="predicted"/>
<dbReference type="PANTHER" id="PTHR33987">
    <property type="entry name" value="CALCINEURIN-LIKE METALLO-PHOSPHOESTERASE SUPERFAMILY PROTEIN"/>
    <property type="match status" value="1"/>
</dbReference>
<keyword evidence="2" id="KW-0732">Signal</keyword>
<accession>A0AAD5LI63</accession>
<keyword evidence="1" id="KW-1133">Transmembrane helix</keyword>
<gene>
    <name evidence="4" type="ORF">P43SY_001996</name>
</gene>
<keyword evidence="1" id="KW-0472">Membrane</keyword>
<dbReference type="Pfam" id="PF09423">
    <property type="entry name" value="PhoD"/>
    <property type="match status" value="1"/>
</dbReference>